<evidence type="ECO:0000313" key="3">
    <source>
        <dbReference type="Proteomes" id="UP000262832"/>
    </source>
</evidence>
<proteinExistence type="predicted"/>
<keyword evidence="3" id="KW-1185">Reference proteome</keyword>
<evidence type="ECO:0000313" key="2">
    <source>
        <dbReference type="EMBL" id="AXY01745.1"/>
    </source>
</evidence>
<gene>
    <name evidence="2" type="ORF">D1115_11950</name>
</gene>
<dbReference type="InterPro" id="IPR012902">
    <property type="entry name" value="N_methyl_site"/>
</dbReference>
<sequence>MTSKQQGISLIEVLMTFLLIGVGALGLIKWQAYMEREADYAINSINALRVAENQLERFHTRGASGALSTIPIVHFDSIATGSNTVGAYRVRWNVSAPTVSASLKTIVITSSWQDRMGRTKSIQLETKITRYSEFDE</sequence>
<dbReference type="Proteomes" id="UP000262832">
    <property type="component" value="Chromosome I"/>
</dbReference>
<keyword evidence="1" id="KW-1133">Transmembrane helix</keyword>
<keyword evidence="1" id="KW-0472">Membrane</keyword>
<accession>A0ABN5PES3</accession>
<keyword evidence="1" id="KW-0812">Transmembrane</keyword>
<feature type="transmembrane region" description="Helical" evidence="1">
    <location>
        <begin position="6"/>
        <end position="28"/>
    </location>
</feature>
<dbReference type="RefSeq" id="WP_128811492.1">
    <property type="nucleotide sequence ID" value="NZ_AP024165.1"/>
</dbReference>
<name>A0ABN5PES3_9VIBR</name>
<dbReference type="Pfam" id="PF07963">
    <property type="entry name" value="N_methyl"/>
    <property type="match status" value="1"/>
</dbReference>
<dbReference type="PROSITE" id="PS00409">
    <property type="entry name" value="PROKAR_NTER_METHYL"/>
    <property type="match status" value="1"/>
</dbReference>
<organism evidence="2 3">
    <name type="scientific">Vibrio alfacsensis</name>
    <dbReference type="NCBI Taxonomy" id="1074311"/>
    <lineage>
        <taxon>Bacteria</taxon>
        <taxon>Pseudomonadati</taxon>
        <taxon>Pseudomonadota</taxon>
        <taxon>Gammaproteobacteria</taxon>
        <taxon>Vibrionales</taxon>
        <taxon>Vibrionaceae</taxon>
        <taxon>Vibrio</taxon>
    </lineage>
</organism>
<dbReference type="EMBL" id="CP032093">
    <property type="protein sequence ID" value="AXY01745.1"/>
    <property type="molecule type" value="Genomic_DNA"/>
</dbReference>
<evidence type="ECO:0000256" key="1">
    <source>
        <dbReference type="SAM" id="Phobius"/>
    </source>
</evidence>
<protein>
    <submittedName>
        <fullName evidence="2">Type IV pilin</fullName>
    </submittedName>
</protein>
<reference evidence="2 3" key="1">
    <citation type="submission" date="2018-08" db="EMBL/GenBank/DDBJ databases">
        <title>Genomic taxonomy of the Vibrionaceae family.</title>
        <authorList>
            <person name="Gomez-Gil B."/>
            <person name="Tanaka M."/>
            <person name="Sawabe T."/>
            <person name="Enciso-Ibarra K."/>
        </authorList>
    </citation>
    <scope>NUCLEOTIDE SEQUENCE [LARGE SCALE GENOMIC DNA]</scope>
    <source>
        <strain evidence="2 3">CAIM 1831</strain>
    </source>
</reference>